<keyword evidence="5" id="KW-1185">Reference proteome</keyword>
<gene>
    <name evidence="4" type="ORF">KDL01_14085</name>
</gene>
<dbReference type="Gene3D" id="3.60.40.10">
    <property type="entry name" value="PPM-type phosphatase domain"/>
    <property type="match status" value="1"/>
</dbReference>
<evidence type="ECO:0000256" key="2">
    <source>
        <dbReference type="SAM" id="Phobius"/>
    </source>
</evidence>
<dbReference type="SUPFAM" id="SSF81606">
    <property type="entry name" value="PP2C-like"/>
    <property type="match status" value="1"/>
</dbReference>
<evidence type="ECO:0000256" key="1">
    <source>
        <dbReference type="ARBA" id="ARBA00022801"/>
    </source>
</evidence>
<evidence type="ECO:0000313" key="5">
    <source>
        <dbReference type="Proteomes" id="UP000675781"/>
    </source>
</evidence>
<name>A0A941ENM5_9ACTN</name>
<dbReference type="RefSeq" id="WP_212528920.1">
    <property type="nucleotide sequence ID" value="NZ_JAGSOG010000057.1"/>
</dbReference>
<feature type="transmembrane region" description="Helical" evidence="2">
    <location>
        <begin position="40"/>
        <end position="65"/>
    </location>
</feature>
<dbReference type="EMBL" id="JAGSOG010000057">
    <property type="protein sequence ID" value="MBR7834400.1"/>
    <property type="molecule type" value="Genomic_DNA"/>
</dbReference>
<keyword evidence="1" id="KW-0378">Hydrolase</keyword>
<dbReference type="InterPro" id="IPR036457">
    <property type="entry name" value="PPM-type-like_dom_sf"/>
</dbReference>
<evidence type="ECO:0000313" key="4">
    <source>
        <dbReference type="EMBL" id="MBR7834400.1"/>
    </source>
</evidence>
<dbReference type="FunFam" id="3.60.40.10:FF:000058">
    <property type="entry name" value="Stage II sporulation protein E"/>
    <property type="match status" value="1"/>
</dbReference>
<accession>A0A941ENM5</accession>
<evidence type="ECO:0000259" key="3">
    <source>
        <dbReference type="SMART" id="SM00331"/>
    </source>
</evidence>
<dbReference type="InterPro" id="IPR052016">
    <property type="entry name" value="Bact_Sigma-Reg"/>
</dbReference>
<keyword evidence="2" id="KW-1133">Transmembrane helix</keyword>
<dbReference type="SMART" id="SM00331">
    <property type="entry name" value="PP2C_SIG"/>
    <property type="match status" value="1"/>
</dbReference>
<dbReference type="Pfam" id="PF07228">
    <property type="entry name" value="SpoIIE"/>
    <property type="match status" value="1"/>
</dbReference>
<dbReference type="InterPro" id="IPR001932">
    <property type="entry name" value="PPM-type_phosphatase-like_dom"/>
</dbReference>
<feature type="transmembrane region" description="Helical" evidence="2">
    <location>
        <begin position="85"/>
        <end position="103"/>
    </location>
</feature>
<reference evidence="4" key="1">
    <citation type="submission" date="2021-04" db="EMBL/GenBank/DDBJ databases">
        <title>Genome based classification of Actinospica acidithermotolerans sp. nov., an actinobacterium isolated from an Indonesian hot spring.</title>
        <authorList>
            <person name="Kusuma A.B."/>
            <person name="Putra K.E."/>
            <person name="Nafisah S."/>
            <person name="Loh J."/>
            <person name="Nouioui I."/>
            <person name="Goodfellow M."/>
        </authorList>
    </citation>
    <scope>NUCLEOTIDE SEQUENCE</scope>
    <source>
        <strain evidence="4">CSCA 57</strain>
    </source>
</reference>
<proteinExistence type="predicted"/>
<feature type="domain" description="PPM-type phosphatase" evidence="3">
    <location>
        <begin position="138"/>
        <end position="361"/>
    </location>
</feature>
<organism evidence="4 5">
    <name type="scientific">Actinospica durhamensis</name>
    <dbReference type="NCBI Taxonomy" id="1508375"/>
    <lineage>
        <taxon>Bacteria</taxon>
        <taxon>Bacillati</taxon>
        <taxon>Actinomycetota</taxon>
        <taxon>Actinomycetes</taxon>
        <taxon>Catenulisporales</taxon>
        <taxon>Actinospicaceae</taxon>
        <taxon>Actinospica</taxon>
    </lineage>
</organism>
<dbReference type="PANTHER" id="PTHR43156">
    <property type="entry name" value="STAGE II SPORULATION PROTEIN E-RELATED"/>
    <property type="match status" value="1"/>
</dbReference>
<protein>
    <submittedName>
        <fullName evidence="4">Serine/threonine-protein phosphatase</fullName>
    </submittedName>
</protein>
<dbReference type="GO" id="GO:0016791">
    <property type="term" value="F:phosphatase activity"/>
    <property type="evidence" value="ECO:0007669"/>
    <property type="project" value="TreeGrafter"/>
</dbReference>
<keyword evidence="2" id="KW-0472">Membrane</keyword>
<sequence>MTEPDPTRPPALPTMLTWTIVLTTVLLGMGVAVGNEVRLVGLLAFLPGILAGVGTVRQTVFVASWVFGATLASALYFPDPHSSDAYFLVILTFLLCVAAVYVCHHRTTREREMARLRITATAMQREILAPLPQRTAEVVVDGVYEPMHEDKLVGGDVYDVVASPYGTRVLIGDVQGKGLPAIGTAFGIIGAFREAAYREAELAGVVDALESAVVRHNTFAARSGGGERFATALILHLDADRRTHVEAINCGHLPPILLGRPGGPRFVEFPDNGLPLGLADLVRGPRSASGFELRPGESLLLYTDGLTEARTRRGEFYPTERAVQMAEHLMPDRVPEALRDDLVQFSRGGQADDIAILSVSRNPGRAITAG</sequence>
<keyword evidence="2" id="KW-0812">Transmembrane</keyword>
<dbReference type="Proteomes" id="UP000675781">
    <property type="component" value="Unassembled WGS sequence"/>
</dbReference>
<dbReference type="PANTHER" id="PTHR43156:SF2">
    <property type="entry name" value="STAGE II SPORULATION PROTEIN E"/>
    <property type="match status" value="1"/>
</dbReference>
<dbReference type="AlphaFoldDB" id="A0A941ENM5"/>
<comment type="caution">
    <text evidence="4">The sequence shown here is derived from an EMBL/GenBank/DDBJ whole genome shotgun (WGS) entry which is preliminary data.</text>
</comment>
<feature type="transmembrane region" description="Helical" evidence="2">
    <location>
        <begin position="15"/>
        <end position="33"/>
    </location>
</feature>